<evidence type="ECO:0000313" key="14">
    <source>
        <dbReference type="EMBL" id="KMO36711.1"/>
    </source>
</evidence>
<dbReference type="PROSITE" id="PS50893">
    <property type="entry name" value="ABC_TRANSPORTER_2"/>
    <property type="match status" value="1"/>
</dbReference>
<dbReference type="PATRIC" id="fig|1187852.3.peg.1464"/>
<dbReference type="InterPro" id="IPR003593">
    <property type="entry name" value="AAA+_ATPase"/>
</dbReference>
<comment type="caution">
    <text evidence="14">The sequence shown here is derived from an EMBL/GenBank/DDBJ whole genome shotgun (WGS) entry which is preliminary data.</text>
</comment>
<gene>
    <name evidence="14" type="ORF">VQ03_20125</name>
</gene>
<dbReference type="GO" id="GO:0140359">
    <property type="term" value="F:ABC-type transporter activity"/>
    <property type="evidence" value="ECO:0007669"/>
    <property type="project" value="InterPro"/>
</dbReference>
<dbReference type="Pfam" id="PF00005">
    <property type="entry name" value="ABC_tran"/>
    <property type="match status" value="1"/>
</dbReference>
<dbReference type="PANTHER" id="PTHR24221:SF248">
    <property type="entry name" value="ABC TRANSPORTER TRANSMEMBRANE REGION"/>
    <property type="match status" value="1"/>
</dbReference>
<organism evidence="14 15">
    <name type="scientific">Methylobacterium tarhaniae</name>
    <dbReference type="NCBI Taxonomy" id="1187852"/>
    <lineage>
        <taxon>Bacteria</taxon>
        <taxon>Pseudomonadati</taxon>
        <taxon>Pseudomonadota</taxon>
        <taxon>Alphaproteobacteria</taxon>
        <taxon>Hyphomicrobiales</taxon>
        <taxon>Methylobacteriaceae</taxon>
        <taxon>Methylobacterium</taxon>
    </lineage>
</organism>
<evidence type="ECO:0000256" key="3">
    <source>
        <dbReference type="ARBA" id="ARBA00022448"/>
    </source>
</evidence>
<evidence type="ECO:0000256" key="6">
    <source>
        <dbReference type="ARBA" id="ARBA00022741"/>
    </source>
</evidence>
<dbReference type="PANTHER" id="PTHR24221">
    <property type="entry name" value="ATP-BINDING CASSETTE SUB-FAMILY B"/>
    <property type="match status" value="1"/>
</dbReference>
<evidence type="ECO:0000256" key="8">
    <source>
        <dbReference type="ARBA" id="ARBA00022989"/>
    </source>
</evidence>
<keyword evidence="8 11" id="KW-1133">Transmembrane helix</keyword>
<feature type="transmembrane region" description="Helical" evidence="11">
    <location>
        <begin position="135"/>
        <end position="164"/>
    </location>
</feature>
<dbReference type="EMBL" id="LABZ01000145">
    <property type="protein sequence ID" value="KMO36711.1"/>
    <property type="molecule type" value="Genomic_DNA"/>
</dbReference>
<dbReference type="AlphaFoldDB" id="A0A0J6VCD9"/>
<dbReference type="Gene3D" id="3.40.50.300">
    <property type="entry name" value="P-loop containing nucleotide triphosphate hydrolases"/>
    <property type="match status" value="1"/>
</dbReference>
<keyword evidence="3" id="KW-0813">Transport</keyword>
<name>A0A0J6VCD9_9HYPH</name>
<evidence type="ECO:0008006" key="16">
    <source>
        <dbReference type="Google" id="ProtNLM"/>
    </source>
</evidence>
<evidence type="ECO:0000256" key="10">
    <source>
        <dbReference type="SAM" id="MobiDB-lite"/>
    </source>
</evidence>
<keyword evidence="15" id="KW-1185">Reference proteome</keyword>
<dbReference type="InterPro" id="IPR010128">
    <property type="entry name" value="ATPase_T1SS_PrtD-like"/>
</dbReference>
<dbReference type="InterPro" id="IPR011527">
    <property type="entry name" value="ABC1_TM_dom"/>
</dbReference>
<dbReference type="InterPro" id="IPR003439">
    <property type="entry name" value="ABC_transporter-like_ATP-bd"/>
</dbReference>
<dbReference type="GO" id="GO:0030253">
    <property type="term" value="P:protein secretion by the type I secretion system"/>
    <property type="evidence" value="ECO:0007669"/>
    <property type="project" value="InterPro"/>
</dbReference>
<evidence type="ECO:0000256" key="11">
    <source>
        <dbReference type="SAM" id="Phobius"/>
    </source>
</evidence>
<evidence type="ECO:0000256" key="7">
    <source>
        <dbReference type="ARBA" id="ARBA00022840"/>
    </source>
</evidence>
<feature type="transmembrane region" description="Helical" evidence="11">
    <location>
        <begin position="12"/>
        <end position="34"/>
    </location>
</feature>
<dbReference type="GO" id="GO:0005524">
    <property type="term" value="F:ATP binding"/>
    <property type="evidence" value="ECO:0007669"/>
    <property type="project" value="UniProtKB-KW"/>
</dbReference>
<protein>
    <recommendedName>
        <fullName evidence="16">Peptidase</fullName>
    </recommendedName>
</protein>
<dbReference type="Gene3D" id="1.20.1560.10">
    <property type="entry name" value="ABC transporter type 1, transmembrane domain"/>
    <property type="match status" value="1"/>
</dbReference>
<keyword evidence="9 11" id="KW-0472">Membrane</keyword>
<dbReference type="SMART" id="SM00382">
    <property type="entry name" value="AAA"/>
    <property type="match status" value="1"/>
</dbReference>
<keyword evidence="6" id="KW-0547">Nucleotide-binding</keyword>
<reference evidence="14 15" key="1">
    <citation type="submission" date="2015-03" db="EMBL/GenBank/DDBJ databases">
        <title>Genome sequencing of Methylobacterium tarhaniae DSM 25844.</title>
        <authorList>
            <person name="Chaudhry V."/>
            <person name="Patil P.B."/>
        </authorList>
    </citation>
    <scope>NUCLEOTIDE SEQUENCE [LARGE SCALE GENOMIC DNA]</scope>
    <source>
        <strain evidence="14 15">DSM 25844</strain>
    </source>
</reference>
<evidence type="ECO:0000256" key="5">
    <source>
        <dbReference type="ARBA" id="ARBA00022692"/>
    </source>
</evidence>
<evidence type="ECO:0000256" key="2">
    <source>
        <dbReference type="ARBA" id="ARBA00005417"/>
    </source>
</evidence>
<dbReference type="GO" id="GO:0005886">
    <property type="term" value="C:plasma membrane"/>
    <property type="evidence" value="ECO:0007669"/>
    <property type="project" value="UniProtKB-SubCell"/>
</dbReference>
<accession>A0A0J6VCD9</accession>
<dbReference type="PROSITE" id="PS00211">
    <property type="entry name" value="ABC_TRANSPORTER_1"/>
    <property type="match status" value="1"/>
</dbReference>
<dbReference type="InterPro" id="IPR027417">
    <property type="entry name" value="P-loop_NTPase"/>
</dbReference>
<feature type="transmembrane region" description="Helical" evidence="11">
    <location>
        <begin position="262"/>
        <end position="282"/>
    </location>
</feature>
<evidence type="ECO:0000256" key="4">
    <source>
        <dbReference type="ARBA" id="ARBA00022475"/>
    </source>
</evidence>
<comment type="subcellular location">
    <subcellularLocation>
        <location evidence="1">Cell membrane</location>
        <topology evidence="1">Multi-pass membrane protein</topology>
    </subcellularLocation>
</comment>
<dbReference type="SUPFAM" id="SSF52540">
    <property type="entry name" value="P-loop containing nucleoside triphosphate hydrolases"/>
    <property type="match status" value="1"/>
</dbReference>
<feature type="region of interest" description="Disordered" evidence="10">
    <location>
        <begin position="540"/>
        <end position="570"/>
    </location>
</feature>
<keyword evidence="4" id="KW-1003">Cell membrane</keyword>
<evidence type="ECO:0000259" key="12">
    <source>
        <dbReference type="PROSITE" id="PS50893"/>
    </source>
</evidence>
<dbReference type="GO" id="GO:0016887">
    <property type="term" value="F:ATP hydrolysis activity"/>
    <property type="evidence" value="ECO:0007669"/>
    <property type="project" value="InterPro"/>
</dbReference>
<proteinExistence type="inferred from homology"/>
<dbReference type="SUPFAM" id="SSF90123">
    <property type="entry name" value="ABC transporter transmembrane region"/>
    <property type="match status" value="1"/>
</dbReference>
<evidence type="ECO:0000259" key="13">
    <source>
        <dbReference type="PROSITE" id="PS50929"/>
    </source>
</evidence>
<dbReference type="NCBIfam" id="TIGR01842">
    <property type="entry name" value="type_I_sec_PrtD"/>
    <property type="match status" value="1"/>
</dbReference>
<feature type="domain" description="ABC transporter" evidence="12">
    <location>
        <begin position="321"/>
        <end position="556"/>
    </location>
</feature>
<feature type="domain" description="ABC transmembrane type-1" evidence="13">
    <location>
        <begin position="15"/>
        <end position="290"/>
    </location>
</feature>
<dbReference type="GO" id="GO:0034040">
    <property type="term" value="F:ATPase-coupled lipid transmembrane transporter activity"/>
    <property type="evidence" value="ECO:0007669"/>
    <property type="project" value="TreeGrafter"/>
</dbReference>
<dbReference type="GO" id="GO:0030256">
    <property type="term" value="C:type I protein secretion system complex"/>
    <property type="evidence" value="ECO:0007669"/>
    <property type="project" value="InterPro"/>
</dbReference>
<dbReference type="PROSITE" id="PS50929">
    <property type="entry name" value="ABC_TM1F"/>
    <property type="match status" value="1"/>
</dbReference>
<sequence>MDRGIQAVRPALVHLCLFSLLLNLLSFATVIYTMQVFDRVLSTRSINTLISLTVLLLLACAATALLSACRDSALRRMGIALDREVAGDLYDLVYAETLETRRLDTMHAFRDLETVRQFTASQAIAPLFDLPWIPIYVVVAFSLHVWLGLAMMAAIVVVLVLALLNEFLNRANLDRASQHAAQSQRLLDTASREAEVLHVMAMVPGFRVQWLAAHGQALGWQLAAAHLSKAIATVLKFWQQFTSFGLVALSAYLAIQGQVSGGVMFAVMFIGGACIGVVQSASSQWPVFLRARQSYGRLQALFRAAESVGPRMALPRPEGRVDVEGLAVTAPGTPHFILSQVSFSLPAGTVTAVVGPSGAGKSTLVRCLIGIWAPSLGAVRLDGSELQHWEADALGQHLGYLPQSVELLSGTIAQNIARFGPVDDAAVLAAAQLAGVHEVIQQLPRGYDTDVGEGGSALSGGQRQRIGLARAIYGDPALVVLDEPNSNLDAVGEAALAQALEVLKGRGTTCVLITHKANVLTLADYILVLKDGTVSRFGTRDEVLTPQPTPSEPKADRPAPMLRPSLAQTS</sequence>
<dbReference type="InterPro" id="IPR017871">
    <property type="entry name" value="ABC_transporter-like_CS"/>
</dbReference>
<dbReference type="FunFam" id="3.40.50.300:FF:001444">
    <property type="entry name" value="ABC transporter ATP-binding protein"/>
    <property type="match status" value="1"/>
</dbReference>
<evidence type="ECO:0000256" key="1">
    <source>
        <dbReference type="ARBA" id="ARBA00004651"/>
    </source>
</evidence>
<evidence type="ECO:0000313" key="15">
    <source>
        <dbReference type="Proteomes" id="UP000036449"/>
    </source>
</evidence>
<dbReference type="InterPro" id="IPR036640">
    <property type="entry name" value="ABC1_TM_sf"/>
</dbReference>
<comment type="similarity">
    <text evidence="2">Belongs to the ABC transporter superfamily.</text>
</comment>
<dbReference type="InterPro" id="IPR039421">
    <property type="entry name" value="Type_1_exporter"/>
</dbReference>
<keyword evidence="7" id="KW-0067">ATP-binding</keyword>
<keyword evidence="5 11" id="KW-0812">Transmembrane</keyword>
<feature type="transmembrane region" description="Helical" evidence="11">
    <location>
        <begin position="46"/>
        <end position="68"/>
    </location>
</feature>
<evidence type="ECO:0000256" key="9">
    <source>
        <dbReference type="ARBA" id="ARBA00023136"/>
    </source>
</evidence>
<dbReference type="Proteomes" id="UP000036449">
    <property type="component" value="Unassembled WGS sequence"/>
</dbReference>